<evidence type="ECO:0000256" key="4">
    <source>
        <dbReference type="ARBA" id="ARBA00022844"/>
    </source>
</evidence>
<organism evidence="6 7">
    <name type="scientific">Simian cytomegalovirus (strain Colburn)</name>
    <dbReference type="NCBI Taxonomy" id="50292"/>
    <lineage>
        <taxon>Viruses</taxon>
        <taxon>Duplodnaviria</taxon>
        <taxon>Heunggongvirae</taxon>
        <taxon>Peploviricota</taxon>
        <taxon>Herviviricetes</taxon>
        <taxon>Herpesvirales</taxon>
        <taxon>Orthoherpesviridae</taxon>
        <taxon>Betaherpesvirinae</taxon>
        <taxon>Cytomegalovirus</taxon>
        <taxon>Cytomegalovirus cercopithecinebeta5</taxon>
    </lineage>
</organism>
<feature type="region of interest" description="Disordered" evidence="5">
    <location>
        <begin position="397"/>
        <end position="440"/>
    </location>
</feature>
<feature type="region of interest" description="Disordered" evidence="5">
    <location>
        <begin position="495"/>
        <end position="524"/>
    </location>
</feature>
<gene>
    <name evidence="6" type="primary">UL83B</name>
</gene>
<keyword evidence="4" id="KW-0946">Virion</keyword>
<evidence type="ECO:0000256" key="2">
    <source>
        <dbReference type="ARBA" id="ARBA00022553"/>
    </source>
</evidence>
<protein>
    <submittedName>
        <fullName evidence="6">Protein UL83B</fullName>
    </submittedName>
</protein>
<organismHost>
    <name type="scientific">Macaca</name>
    <name type="common">macaques</name>
    <dbReference type="NCBI Taxonomy" id="9539"/>
</organismHost>
<evidence type="ECO:0000313" key="7">
    <source>
        <dbReference type="Proteomes" id="UP000113346"/>
    </source>
</evidence>
<dbReference type="GO" id="GO:0019033">
    <property type="term" value="C:viral tegument"/>
    <property type="evidence" value="ECO:0007669"/>
    <property type="project" value="UniProtKB-SubCell"/>
</dbReference>
<dbReference type="InterPro" id="IPR008649">
    <property type="entry name" value="Herpes_UL82/UL83"/>
</dbReference>
<dbReference type="EMBL" id="FJ483969">
    <property type="protein sequence ID" value="AEV80620.1"/>
    <property type="molecule type" value="Genomic_DNA"/>
</dbReference>
<keyword evidence="3" id="KW-0920">Virion tegument</keyword>
<sequence>MATSSPERHDDEFITVISGTVIKAIFNESPKLIPTNTTGILKSGIKVKVNQPSAVFVTQCTQESQPCKRYDIDLQVKHTTFEVRDIDNVAVDVYNPTDQGILTSAGPLSFYIYAIPLDIVAIPQLFLHPGENRKHRIPVADTVVQEVEGGWHTRLTVSRLVWSRNQSRYRPNSMFHTTSFIFNAQNMPLDVTNTADELVCSLPDTHVTNIQKISKREVKVYMECTREDPPENKAFVHLSWKNGRSDVVMSRNPKPFLTPHDRNGFIISCPQNLHLKPGKTSHLMFDIHYESTKYVAIICPKAIPGVSISCNPLLPTQTLFLEVRATQDSIHLDKWETLGWLYFIKRNLLLTKGPTGVEHFNFIDQYRLMAKLEYENIYSEQADEDCSDSSCSDSDMECSYATMKRPPPPPPSRSGRASSTKGKRFPKTERDDDHSDDENQDNMTLCWPNWQCAIKVKNLTPIVVSTDSDNVPADQFFWGQKDFFRIFYATESEWQPCPTQRRRRHTRSEPGSAPYTASVKKHRS</sequence>
<reference evidence="6" key="1">
    <citation type="submission" date="2011-12" db="EMBL/GenBank/DDBJ databases">
        <title>Comparative genomics of primate cytomegaloviruses.</title>
        <authorList>
            <person name="Davison A.J."/>
            <person name="Holton M."/>
            <person name="Dolan A."/>
            <person name="Dargan D.J."/>
            <person name="Gatherer D."/>
            <person name="Hayward G.S."/>
        </authorList>
    </citation>
    <scope>NUCLEOTIDE SEQUENCE [LARGE SCALE GENOMIC DNA]</scope>
    <source>
        <strain evidence="6">Colburn</strain>
    </source>
</reference>
<evidence type="ECO:0000256" key="3">
    <source>
        <dbReference type="ARBA" id="ARBA00022580"/>
    </source>
</evidence>
<name>G8XTY0_SCMVC</name>
<proteinExistence type="predicted"/>
<dbReference type="Pfam" id="PF05784">
    <property type="entry name" value="Herpes_UL82_83"/>
    <property type="match status" value="1"/>
</dbReference>
<evidence type="ECO:0000313" key="6">
    <source>
        <dbReference type="EMBL" id="AEV80620.1"/>
    </source>
</evidence>
<evidence type="ECO:0000256" key="1">
    <source>
        <dbReference type="ARBA" id="ARBA00004535"/>
    </source>
</evidence>
<evidence type="ECO:0000256" key="5">
    <source>
        <dbReference type="SAM" id="MobiDB-lite"/>
    </source>
</evidence>
<keyword evidence="2" id="KW-0597">Phosphoprotein</keyword>
<dbReference type="Proteomes" id="UP000113346">
    <property type="component" value="Segment"/>
</dbReference>
<comment type="subcellular location">
    <subcellularLocation>
        <location evidence="1">Virion tegument</location>
    </subcellularLocation>
</comment>
<accession>G8XTY0</accession>